<dbReference type="HOGENOM" id="CLU_2122476_0_0_1"/>
<dbReference type="EMBL" id="JOWA01000085">
    <property type="protein sequence ID" value="KEZ45390.1"/>
    <property type="molecule type" value="Genomic_DNA"/>
</dbReference>
<reference evidence="2 3" key="1">
    <citation type="journal article" date="2014" name="Genome Announc.">
        <title>Draft genome sequence of the pathogenic fungus Scedosporium apiospermum.</title>
        <authorList>
            <person name="Vandeputte P."/>
            <person name="Ghamrawi S."/>
            <person name="Rechenmann M."/>
            <person name="Iltis A."/>
            <person name="Giraud S."/>
            <person name="Fleury M."/>
            <person name="Thornton C."/>
            <person name="Delhaes L."/>
            <person name="Meyer W."/>
            <person name="Papon N."/>
            <person name="Bouchara J.P."/>
        </authorList>
    </citation>
    <scope>NUCLEOTIDE SEQUENCE [LARGE SCALE GENOMIC DNA]</scope>
    <source>
        <strain evidence="2 3">IHEM 14462</strain>
    </source>
</reference>
<proteinExistence type="predicted"/>
<dbReference type="KEGG" id="sapo:SAPIO_CDS2225"/>
<evidence type="ECO:0000313" key="3">
    <source>
        <dbReference type="Proteomes" id="UP000028545"/>
    </source>
</evidence>
<comment type="caution">
    <text evidence="2">The sequence shown here is derived from an EMBL/GenBank/DDBJ whole genome shotgun (WGS) entry which is preliminary data.</text>
</comment>
<dbReference type="Proteomes" id="UP000028545">
    <property type="component" value="Unassembled WGS sequence"/>
</dbReference>
<protein>
    <submittedName>
        <fullName evidence="2">Uncharacterized protein</fullName>
    </submittedName>
</protein>
<keyword evidence="3" id="KW-1185">Reference proteome</keyword>
<dbReference type="RefSeq" id="XP_016645189.1">
    <property type="nucleotide sequence ID" value="XM_016785311.1"/>
</dbReference>
<feature type="region of interest" description="Disordered" evidence="1">
    <location>
        <begin position="24"/>
        <end position="45"/>
    </location>
</feature>
<gene>
    <name evidence="2" type="ORF">SAPIO_CDS2225</name>
</gene>
<accession>A0A084GDH8</accession>
<sequence length="114" mass="12577">MGVSPPAAVKQKILGIARNMKVDPDVGGTARGEEARPSQASVYVPFETPGGQPQLALTGRSREPGNWTPCHIPVRFTRSYMHRELRKVVLSLVLPSDSSQYPFRLLPTDYFLAL</sequence>
<name>A0A084GDH8_PSEDA</name>
<dbReference type="VEuPathDB" id="FungiDB:SAPIO_CDS2225"/>
<organism evidence="2 3">
    <name type="scientific">Pseudallescheria apiosperma</name>
    <name type="common">Scedosporium apiospermum</name>
    <dbReference type="NCBI Taxonomy" id="563466"/>
    <lineage>
        <taxon>Eukaryota</taxon>
        <taxon>Fungi</taxon>
        <taxon>Dikarya</taxon>
        <taxon>Ascomycota</taxon>
        <taxon>Pezizomycotina</taxon>
        <taxon>Sordariomycetes</taxon>
        <taxon>Hypocreomycetidae</taxon>
        <taxon>Microascales</taxon>
        <taxon>Microascaceae</taxon>
        <taxon>Scedosporium</taxon>
    </lineage>
</organism>
<dbReference type="AlphaFoldDB" id="A0A084GDH8"/>
<dbReference type="GeneID" id="27721297"/>
<evidence type="ECO:0000313" key="2">
    <source>
        <dbReference type="EMBL" id="KEZ45390.1"/>
    </source>
</evidence>
<evidence type="ECO:0000256" key="1">
    <source>
        <dbReference type="SAM" id="MobiDB-lite"/>
    </source>
</evidence>